<feature type="domain" description="DUF4371" evidence="1">
    <location>
        <begin position="2"/>
        <end position="84"/>
    </location>
</feature>
<dbReference type="Proteomes" id="UP001152523">
    <property type="component" value="Unassembled WGS sequence"/>
</dbReference>
<evidence type="ECO:0000259" key="1">
    <source>
        <dbReference type="Pfam" id="PF14291"/>
    </source>
</evidence>
<name>A0AAV0FW73_9ASTE</name>
<dbReference type="PANTHER" id="PTHR11697:SF230">
    <property type="entry name" value="ZINC FINGER, MYM DOMAIN CONTAINING 1"/>
    <property type="match status" value="1"/>
</dbReference>
<protein>
    <recommendedName>
        <fullName evidence="1">DUF4371 domain-containing protein</fullName>
    </recommendedName>
</protein>
<accession>A0AAV0FW73</accession>
<evidence type="ECO:0000313" key="3">
    <source>
        <dbReference type="Proteomes" id="UP001152523"/>
    </source>
</evidence>
<gene>
    <name evidence="2" type="ORF">CEPIT_LOCUS37829</name>
</gene>
<dbReference type="Pfam" id="PF14291">
    <property type="entry name" value="DUF4371"/>
    <property type="match status" value="1"/>
</dbReference>
<evidence type="ECO:0000313" key="2">
    <source>
        <dbReference type="EMBL" id="CAH9139764.1"/>
    </source>
</evidence>
<dbReference type="EMBL" id="CAMAPF010001018">
    <property type="protein sequence ID" value="CAH9139764.1"/>
    <property type="molecule type" value="Genomic_DNA"/>
</dbReference>
<comment type="caution">
    <text evidence="2">The sequence shown here is derived from an EMBL/GenBank/DDBJ whole genome shotgun (WGS) entry which is preliminary data.</text>
</comment>
<dbReference type="AlphaFoldDB" id="A0AAV0FW73"/>
<keyword evidence="3" id="KW-1185">Reference proteome</keyword>
<dbReference type="InterPro" id="IPR025398">
    <property type="entry name" value="DUF4371"/>
</dbReference>
<organism evidence="2 3">
    <name type="scientific">Cuscuta epithymum</name>
    <dbReference type="NCBI Taxonomy" id="186058"/>
    <lineage>
        <taxon>Eukaryota</taxon>
        <taxon>Viridiplantae</taxon>
        <taxon>Streptophyta</taxon>
        <taxon>Embryophyta</taxon>
        <taxon>Tracheophyta</taxon>
        <taxon>Spermatophyta</taxon>
        <taxon>Magnoliopsida</taxon>
        <taxon>eudicotyledons</taxon>
        <taxon>Gunneridae</taxon>
        <taxon>Pentapetalae</taxon>
        <taxon>asterids</taxon>
        <taxon>lamiids</taxon>
        <taxon>Solanales</taxon>
        <taxon>Convolvulaceae</taxon>
        <taxon>Cuscuteae</taxon>
        <taxon>Cuscuta</taxon>
        <taxon>Cuscuta subgen. Cuscuta</taxon>
    </lineage>
</organism>
<reference evidence="2" key="1">
    <citation type="submission" date="2022-07" db="EMBL/GenBank/DDBJ databases">
        <authorList>
            <person name="Macas J."/>
            <person name="Novak P."/>
            <person name="Neumann P."/>
        </authorList>
    </citation>
    <scope>NUCLEOTIDE SEQUENCE</scope>
</reference>
<dbReference type="InterPro" id="IPR055298">
    <property type="entry name" value="AtLOH3-like"/>
</dbReference>
<sequence length="124" mass="13992">MLSLLLDESSDVSYKEQLAVVLRYVDRCRIVKERFIGVVHVKDTSSLSLKVAIDSIFSEYSLSLKNVRGQGYDGASNMQGEFNGLRVLIMKESSTSYYIHCFPHLQLVVVAVSKKHFDVGVFLK</sequence>
<proteinExistence type="predicted"/>
<dbReference type="PANTHER" id="PTHR11697">
    <property type="entry name" value="GENERAL TRANSCRIPTION FACTOR 2-RELATED ZINC FINGER PROTEIN"/>
    <property type="match status" value="1"/>
</dbReference>